<reference evidence="2 3" key="1">
    <citation type="journal article" date="2023" name="Mol. Biol. Evol.">
        <title>Genomics of Secondarily Temperate Adaptation in the Only Non-Antarctic Icefish.</title>
        <authorList>
            <person name="Rivera-Colon A.G."/>
            <person name="Rayamajhi N."/>
            <person name="Minhas B.F."/>
            <person name="Madrigal G."/>
            <person name="Bilyk K.T."/>
            <person name="Yoon V."/>
            <person name="Hune M."/>
            <person name="Gregory S."/>
            <person name="Cheng C.H.C."/>
            <person name="Catchen J.M."/>
        </authorList>
    </citation>
    <scope>NUCLEOTIDE SEQUENCE [LARGE SCALE GENOMIC DNA]</scope>
    <source>
        <strain evidence="2">JC2023a</strain>
    </source>
</reference>
<evidence type="ECO:0000256" key="1">
    <source>
        <dbReference type="SAM" id="MobiDB-lite"/>
    </source>
</evidence>
<keyword evidence="3" id="KW-1185">Reference proteome</keyword>
<evidence type="ECO:0000313" key="2">
    <source>
        <dbReference type="EMBL" id="KAK5906544.1"/>
    </source>
</evidence>
<organism evidence="2 3">
    <name type="scientific">Champsocephalus esox</name>
    <name type="common">pike icefish</name>
    <dbReference type="NCBI Taxonomy" id="159716"/>
    <lineage>
        <taxon>Eukaryota</taxon>
        <taxon>Metazoa</taxon>
        <taxon>Chordata</taxon>
        <taxon>Craniata</taxon>
        <taxon>Vertebrata</taxon>
        <taxon>Euteleostomi</taxon>
        <taxon>Actinopterygii</taxon>
        <taxon>Neopterygii</taxon>
        <taxon>Teleostei</taxon>
        <taxon>Neoteleostei</taxon>
        <taxon>Acanthomorphata</taxon>
        <taxon>Eupercaria</taxon>
        <taxon>Perciformes</taxon>
        <taxon>Notothenioidei</taxon>
        <taxon>Channichthyidae</taxon>
        <taxon>Champsocephalus</taxon>
    </lineage>
</organism>
<name>A0AAN8H8C9_9TELE</name>
<gene>
    <name evidence="2" type="ORF">CesoFtcFv8_004481</name>
</gene>
<proteinExistence type="predicted"/>
<feature type="compositionally biased region" description="Basic and acidic residues" evidence="1">
    <location>
        <begin position="1"/>
        <end position="11"/>
    </location>
</feature>
<accession>A0AAN8H8C9</accession>
<feature type="region of interest" description="Disordered" evidence="1">
    <location>
        <begin position="1"/>
        <end position="37"/>
    </location>
</feature>
<evidence type="ECO:0000313" key="3">
    <source>
        <dbReference type="Proteomes" id="UP001335648"/>
    </source>
</evidence>
<dbReference type="AlphaFoldDB" id="A0AAN8H8C9"/>
<comment type="caution">
    <text evidence="2">The sequence shown here is derived from an EMBL/GenBank/DDBJ whole genome shotgun (WGS) entry which is preliminary data.</text>
</comment>
<sequence>MPNDSRRDAAARSEGSSLCEAAPGCRPERGRSCEDSTDTEACWEREMGGEHQGPQVCLNWSFFLGIRERSEERSRRINCIQVSKGMHCSLPVSRGGIKAGNVFVNDRSDPSLLVQSFKALPTFAWKMQLGFLAMK</sequence>
<dbReference type="EMBL" id="JAULUE010002049">
    <property type="protein sequence ID" value="KAK5906544.1"/>
    <property type="molecule type" value="Genomic_DNA"/>
</dbReference>
<protein>
    <submittedName>
        <fullName evidence="2">Uncharacterized protein</fullName>
    </submittedName>
</protein>
<dbReference type="Proteomes" id="UP001335648">
    <property type="component" value="Unassembled WGS sequence"/>
</dbReference>